<dbReference type="EMBL" id="JAVIIP010000006">
    <property type="protein sequence ID" value="MDX8538756.1"/>
    <property type="molecule type" value="Genomic_DNA"/>
</dbReference>
<dbReference type="RefSeq" id="WP_320320628.1">
    <property type="nucleotide sequence ID" value="NZ_JAVIIP010000006.1"/>
</dbReference>
<name>A0ABU5AN90_9HYPH</name>
<keyword evidence="2" id="KW-1185">Reference proteome</keyword>
<dbReference type="Proteomes" id="UP001276564">
    <property type="component" value="Unassembled WGS sequence"/>
</dbReference>
<sequence length="133" mass="15013">MEEKPSDRIIDQRIRNRIIEAVHTLAQGNDGVLAVWPTEYFESFYDWIPYGGQLRHPNSTISAEEQARLSDVSRLLDQACDATPQIMTADELIASGWPELIQPVAQEALRLMLKRGLFSEDQVEEEPSSNGLS</sequence>
<evidence type="ECO:0000313" key="1">
    <source>
        <dbReference type="EMBL" id="MDX8538756.1"/>
    </source>
</evidence>
<proteinExistence type="predicted"/>
<accession>A0ABU5AN90</accession>
<gene>
    <name evidence="1" type="ORF">RFM23_14130</name>
</gene>
<organism evidence="1 2">
    <name type="scientific">Mesorhizobium abyssinicae</name>
    <dbReference type="NCBI Taxonomy" id="1209958"/>
    <lineage>
        <taxon>Bacteria</taxon>
        <taxon>Pseudomonadati</taxon>
        <taxon>Pseudomonadota</taxon>
        <taxon>Alphaproteobacteria</taxon>
        <taxon>Hyphomicrobiales</taxon>
        <taxon>Phyllobacteriaceae</taxon>
        <taxon>Mesorhizobium</taxon>
    </lineage>
</organism>
<reference evidence="1 2" key="1">
    <citation type="submission" date="2023-08" db="EMBL/GenBank/DDBJ databases">
        <title>Implementing the SeqCode for naming new Mesorhizobium species isolated from Vachellia karroo root nodules.</title>
        <authorList>
            <person name="Van Lill M."/>
        </authorList>
    </citation>
    <scope>NUCLEOTIDE SEQUENCE [LARGE SCALE GENOMIC DNA]</scope>
    <source>
        <strain evidence="1 2">VK4B</strain>
    </source>
</reference>
<protein>
    <submittedName>
        <fullName evidence="1">Uncharacterized protein</fullName>
    </submittedName>
</protein>
<comment type="caution">
    <text evidence="1">The sequence shown here is derived from an EMBL/GenBank/DDBJ whole genome shotgun (WGS) entry which is preliminary data.</text>
</comment>
<evidence type="ECO:0000313" key="2">
    <source>
        <dbReference type="Proteomes" id="UP001276564"/>
    </source>
</evidence>